<protein>
    <recommendedName>
        <fullName evidence="7">Rieske domain-containing protein</fullName>
    </recommendedName>
</protein>
<keyword evidence="5" id="KW-1015">Disulfide bond</keyword>
<dbReference type="SUPFAM" id="SSF50022">
    <property type="entry name" value="ISP domain"/>
    <property type="match status" value="1"/>
</dbReference>
<dbReference type="AlphaFoldDB" id="A0A1F4V9U6"/>
<dbReference type="PANTHER" id="PTHR10134">
    <property type="entry name" value="CYTOCHROME B-C1 COMPLEX SUBUNIT RIESKE, MITOCHONDRIAL"/>
    <property type="match status" value="1"/>
</dbReference>
<dbReference type="GO" id="GO:0016020">
    <property type="term" value="C:membrane"/>
    <property type="evidence" value="ECO:0007669"/>
    <property type="project" value="InterPro"/>
</dbReference>
<dbReference type="Proteomes" id="UP000178127">
    <property type="component" value="Unassembled WGS sequence"/>
</dbReference>
<keyword evidence="2" id="KW-0479">Metal-binding</keyword>
<evidence type="ECO:0000256" key="1">
    <source>
        <dbReference type="ARBA" id="ARBA00022714"/>
    </source>
</evidence>
<evidence type="ECO:0000313" key="8">
    <source>
        <dbReference type="EMBL" id="OGC53909.1"/>
    </source>
</evidence>
<keyword evidence="4" id="KW-0411">Iron-sulfur</keyword>
<dbReference type="Pfam" id="PF00355">
    <property type="entry name" value="Rieske"/>
    <property type="match status" value="1"/>
</dbReference>
<evidence type="ECO:0000256" key="5">
    <source>
        <dbReference type="ARBA" id="ARBA00023157"/>
    </source>
</evidence>
<evidence type="ECO:0000256" key="6">
    <source>
        <dbReference type="ARBA" id="ARBA00034078"/>
    </source>
</evidence>
<comment type="caution">
    <text evidence="8">The sequence shown here is derived from an EMBL/GenBank/DDBJ whole genome shotgun (WGS) entry which is preliminary data.</text>
</comment>
<keyword evidence="1" id="KW-0001">2Fe-2S</keyword>
<accession>A0A1F4V9U6</accession>
<feature type="domain" description="Rieske" evidence="7">
    <location>
        <begin position="17"/>
        <end position="102"/>
    </location>
</feature>
<dbReference type="GO" id="GO:0051537">
    <property type="term" value="F:2 iron, 2 sulfur cluster binding"/>
    <property type="evidence" value="ECO:0007669"/>
    <property type="project" value="UniProtKB-KW"/>
</dbReference>
<evidence type="ECO:0000259" key="7">
    <source>
        <dbReference type="PROSITE" id="PS51296"/>
    </source>
</evidence>
<dbReference type="PRINTS" id="PR00162">
    <property type="entry name" value="RIESKE"/>
</dbReference>
<organism evidence="8 9">
    <name type="scientific">candidate division WWE3 bacterium RIFCSPHIGHO2_02_FULL_38_14</name>
    <dbReference type="NCBI Taxonomy" id="1802620"/>
    <lineage>
        <taxon>Bacteria</taxon>
        <taxon>Katanobacteria</taxon>
    </lineage>
</organism>
<dbReference type="STRING" id="1802620.A3D91_03940"/>
<gene>
    <name evidence="8" type="ORF">A3D91_03940</name>
</gene>
<reference evidence="8 9" key="1">
    <citation type="journal article" date="2016" name="Nat. Commun.">
        <title>Thousands of microbial genomes shed light on interconnected biogeochemical processes in an aquifer system.</title>
        <authorList>
            <person name="Anantharaman K."/>
            <person name="Brown C.T."/>
            <person name="Hug L.A."/>
            <person name="Sharon I."/>
            <person name="Castelle C.J."/>
            <person name="Probst A.J."/>
            <person name="Thomas B.C."/>
            <person name="Singh A."/>
            <person name="Wilkins M.J."/>
            <person name="Karaoz U."/>
            <person name="Brodie E.L."/>
            <person name="Williams K.H."/>
            <person name="Hubbard S.S."/>
            <person name="Banfield J.F."/>
        </authorList>
    </citation>
    <scope>NUCLEOTIDE SEQUENCE [LARGE SCALE GENOMIC DNA]</scope>
</reference>
<name>A0A1F4V9U6_UNCKA</name>
<evidence type="ECO:0000256" key="3">
    <source>
        <dbReference type="ARBA" id="ARBA00023004"/>
    </source>
</evidence>
<comment type="cofactor">
    <cofactor evidence="6">
        <name>[2Fe-2S] cluster</name>
        <dbReference type="ChEBI" id="CHEBI:190135"/>
    </cofactor>
</comment>
<dbReference type="InterPro" id="IPR014349">
    <property type="entry name" value="Rieske_Fe-S_prot"/>
</dbReference>
<dbReference type="InterPro" id="IPR017941">
    <property type="entry name" value="Rieske_2Fe-2S"/>
</dbReference>
<dbReference type="GO" id="GO:0046872">
    <property type="term" value="F:metal ion binding"/>
    <property type="evidence" value="ECO:0007669"/>
    <property type="project" value="UniProtKB-KW"/>
</dbReference>
<dbReference type="PROSITE" id="PS51296">
    <property type="entry name" value="RIESKE"/>
    <property type="match status" value="1"/>
</dbReference>
<proteinExistence type="predicted"/>
<sequence length="102" mass="11487">MNSFITYIKNFLKNYQKADNLLSDVQVGEGAIVEINNRKVAAYKKSESEIIKLSPVCTHLGCQVNWNTTDKTWDCPCHGSRYDVEGNVKQGPATIPLHKVFN</sequence>
<evidence type="ECO:0000256" key="2">
    <source>
        <dbReference type="ARBA" id="ARBA00022723"/>
    </source>
</evidence>
<dbReference type="InterPro" id="IPR036922">
    <property type="entry name" value="Rieske_2Fe-2S_sf"/>
</dbReference>
<dbReference type="EMBL" id="MEVD01000007">
    <property type="protein sequence ID" value="OGC53909.1"/>
    <property type="molecule type" value="Genomic_DNA"/>
</dbReference>
<dbReference type="InterPro" id="IPR005805">
    <property type="entry name" value="Rieske_Fe-S_prot_C"/>
</dbReference>
<evidence type="ECO:0000313" key="9">
    <source>
        <dbReference type="Proteomes" id="UP000178127"/>
    </source>
</evidence>
<dbReference type="Gene3D" id="2.102.10.10">
    <property type="entry name" value="Rieske [2Fe-2S] iron-sulphur domain"/>
    <property type="match status" value="1"/>
</dbReference>
<keyword evidence="3" id="KW-0408">Iron</keyword>
<evidence type="ECO:0000256" key="4">
    <source>
        <dbReference type="ARBA" id="ARBA00023014"/>
    </source>
</evidence>